<gene>
    <name evidence="3" type="ORF">HNR09_000775</name>
</gene>
<dbReference type="CDD" id="cd14852">
    <property type="entry name" value="LD-carboxypeptidase"/>
    <property type="match status" value="1"/>
</dbReference>
<organism evidence="3 4">
    <name type="scientific">Nesterenkonia xinjiangensis</name>
    <dbReference type="NCBI Taxonomy" id="225327"/>
    <lineage>
        <taxon>Bacteria</taxon>
        <taxon>Bacillati</taxon>
        <taxon>Actinomycetota</taxon>
        <taxon>Actinomycetes</taxon>
        <taxon>Micrococcales</taxon>
        <taxon>Micrococcaceae</taxon>
        <taxon>Nesterenkonia</taxon>
    </lineage>
</organism>
<keyword evidence="3" id="KW-0378">Hydrolase</keyword>
<keyword evidence="3" id="KW-0645">Protease</keyword>
<dbReference type="InterPro" id="IPR009045">
    <property type="entry name" value="Zn_M74/Hedgehog-like"/>
</dbReference>
<dbReference type="EC" id="3.4.16.4" evidence="3"/>
<feature type="region of interest" description="Disordered" evidence="1">
    <location>
        <begin position="1"/>
        <end position="30"/>
    </location>
</feature>
<dbReference type="AlphaFoldDB" id="A0A7Z0GKZ0"/>
<proteinExistence type="predicted"/>
<dbReference type="InterPro" id="IPR058193">
    <property type="entry name" value="VanY/YodJ_core_dom"/>
</dbReference>
<evidence type="ECO:0000256" key="1">
    <source>
        <dbReference type="SAM" id="MobiDB-lite"/>
    </source>
</evidence>
<keyword evidence="4" id="KW-1185">Reference proteome</keyword>
<dbReference type="PANTHER" id="PTHR34385:SF1">
    <property type="entry name" value="PEPTIDOGLYCAN L-ALANYL-D-GLUTAMATE ENDOPEPTIDASE CWLK"/>
    <property type="match status" value="1"/>
</dbReference>
<comment type="caution">
    <text evidence="3">The sequence shown here is derived from an EMBL/GenBank/DDBJ whole genome shotgun (WGS) entry which is preliminary data.</text>
</comment>
<sequence>MSPSSPTSPPSARQPTGSTAGSGRRRRPSAAVIRRRRLLVVALLLVLLAGLGWGGARLVDTFSGADREPASEQAAEQTAEQGAEQDTDDGESEAAPATDADADTDTGADTGADADTDASGGSEPSTRRTDTQSPEEYYPRVSDASFDPDSIHVLVNRLNPLEPLDYQPDDLVTPEVRSVRDGMLLREEPSEALVELFEASDAEGLLLTLTSAYRSHGYQQTLYDARAAEMGVEGADEYTARPGHSEHQTGLAADVIAYDNASCGLGACFGDTAEGIWLAENAHRFGFIIRYQEGSEDITGYAYEPWHLRYVGVETAEAVHEEAVTLEEFWDEPPAPEYPSDEAED</sequence>
<feature type="compositionally biased region" description="Acidic residues" evidence="1">
    <location>
        <begin position="100"/>
        <end position="116"/>
    </location>
</feature>
<name>A0A7Z0GKZ0_9MICC</name>
<reference evidence="3 4" key="1">
    <citation type="submission" date="2020-07" db="EMBL/GenBank/DDBJ databases">
        <title>Sequencing the genomes of 1000 actinobacteria strains.</title>
        <authorList>
            <person name="Klenk H.-P."/>
        </authorList>
    </citation>
    <scope>NUCLEOTIDE SEQUENCE [LARGE SCALE GENOMIC DNA]</scope>
    <source>
        <strain evidence="3 4">DSM 15475</strain>
    </source>
</reference>
<dbReference type="Proteomes" id="UP000535437">
    <property type="component" value="Unassembled WGS sequence"/>
</dbReference>
<dbReference type="EMBL" id="JACCFY010000001">
    <property type="protein sequence ID" value="NYJ77364.1"/>
    <property type="molecule type" value="Genomic_DNA"/>
</dbReference>
<dbReference type="GO" id="GO:0006508">
    <property type="term" value="P:proteolysis"/>
    <property type="evidence" value="ECO:0007669"/>
    <property type="project" value="InterPro"/>
</dbReference>
<evidence type="ECO:0000313" key="3">
    <source>
        <dbReference type="EMBL" id="NYJ77364.1"/>
    </source>
</evidence>
<accession>A0A7Z0GKZ0</accession>
<dbReference type="InterPro" id="IPR003709">
    <property type="entry name" value="VanY-like_core_dom"/>
</dbReference>
<feature type="compositionally biased region" description="Low complexity" evidence="1">
    <location>
        <begin position="71"/>
        <end position="82"/>
    </location>
</feature>
<feature type="domain" description="D-alanyl-D-alanine carboxypeptidase-like core" evidence="2">
    <location>
        <begin position="184"/>
        <end position="312"/>
    </location>
</feature>
<feature type="compositionally biased region" description="Acidic residues" evidence="1">
    <location>
        <begin position="83"/>
        <end position="92"/>
    </location>
</feature>
<dbReference type="InterPro" id="IPR052179">
    <property type="entry name" value="DD-CPase-like"/>
</dbReference>
<keyword evidence="3" id="KW-0121">Carboxypeptidase</keyword>
<feature type="region of interest" description="Disordered" evidence="1">
    <location>
        <begin position="65"/>
        <end position="145"/>
    </location>
</feature>
<evidence type="ECO:0000313" key="4">
    <source>
        <dbReference type="Proteomes" id="UP000535437"/>
    </source>
</evidence>
<dbReference type="Gene3D" id="3.30.1380.10">
    <property type="match status" value="1"/>
</dbReference>
<dbReference type="SUPFAM" id="SSF55166">
    <property type="entry name" value="Hedgehog/DD-peptidase"/>
    <property type="match status" value="1"/>
</dbReference>
<protein>
    <submittedName>
        <fullName evidence="3">D-alanyl-D-alanine carboxypeptidase</fullName>
        <ecNumber evidence="3">3.4.16.4</ecNumber>
    </submittedName>
</protein>
<dbReference type="PANTHER" id="PTHR34385">
    <property type="entry name" value="D-ALANYL-D-ALANINE CARBOXYPEPTIDASE"/>
    <property type="match status" value="1"/>
</dbReference>
<evidence type="ECO:0000259" key="2">
    <source>
        <dbReference type="Pfam" id="PF02557"/>
    </source>
</evidence>
<dbReference type="Pfam" id="PF02557">
    <property type="entry name" value="VanY"/>
    <property type="match status" value="1"/>
</dbReference>
<dbReference type="RefSeq" id="WP_179540856.1">
    <property type="nucleotide sequence ID" value="NZ_BAAALL010000004.1"/>
</dbReference>
<dbReference type="GO" id="GO:0009002">
    <property type="term" value="F:serine-type D-Ala-D-Ala carboxypeptidase activity"/>
    <property type="evidence" value="ECO:0007669"/>
    <property type="project" value="UniProtKB-EC"/>
</dbReference>